<gene>
    <name evidence="1" type="ORF">S12H4_26706</name>
</gene>
<name>X1SFJ3_9ZZZZ</name>
<dbReference type="EMBL" id="BARW01015180">
    <property type="protein sequence ID" value="GAI91733.1"/>
    <property type="molecule type" value="Genomic_DNA"/>
</dbReference>
<feature type="non-terminal residue" evidence="1">
    <location>
        <position position="1"/>
    </location>
</feature>
<organism evidence="1">
    <name type="scientific">marine sediment metagenome</name>
    <dbReference type="NCBI Taxonomy" id="412755"/>
    <lineage>
        <taxon>unclassified sequences</taxon>
        <taxon>metagenomes</taxon>
        <taxon>ecological metagenomes</taxon>
    </lineage>
</organism>
<accession>X1SFJ3</accession>
<protein>
    <submittedName>
        <fullName evidence="1">Uncharacterized protein</fullName>
    </submittedName>
</protein>
<comment type="caution">
    <text evidence="1">The sequence shown here is derived from an EMBL/GenBank/DDBJ whole genome shotgun (WGS) entry which is preliminary data.</text>
</comment>
<proteinExistence type="predicted"/>
<dbReference type="AlphaFoldDB" id="X1SFJ3"/>
<sequence length="48" mass="5466">FTCFEQRNTAESEGHPEKLKIENSICRCMGLDEKVGGSGKWPIRLWLA</sequence>
<reference evidence="1" key="1">
    <citation type="journal article" date="2014" name="Front. Microbiol.">
        <title>High frequency of phylogenetically diverse reductive dehalogenase-homologous genes in deep subseafloor sedimentary metagenomes.</title>
        <authorList>
            <person name="Kawai M."/>
            <person name="Futagami T."/>
            <person name="Toyoda A."/>
            <person name="Takaki Y."/>
            <person name="Nishi S."/>
            <person name="Hori S."/>
            <person name="Arai W."/>
            <person name="Tsubouchi T."/>
            <person name="Morono Y."/>
            <person name="Uchiyama I."/>
            <person name="Ito T."/>
            <person name="Fujiyama A."/>
            <person name="Inagaki F."/>
            <person name="Takami H."/>
        </authorList>
    </citation>
    <scope>NUCLEOTIDE SEQUENCE</scope>
    <source>
        <strain evidence="1">Expedition CK06-06</strain>
    </source>
</reference>
<evidence type="ECO:0000313" key="1">
    <source>
        <dbReference type="EMBL" id="GAI91733.1"/>
    </source>
</evidence>